<organism evidence="4 5">
    <name type="scientific">Porites lobata</name>
    <dbReference type="NCBI Taxonomy" id="104759"/>
    <lineage>
        <taxon>Eukaryota</taxon>
        <taxon>Metazoa</taxon>
        <taxon>Cnidaria</taxon>
        <taxon>Anthozoa</taxon>
        <taxon>Hexacorallia</taxon>
        <taxon>Scleractinia</taxon>
        <taxon>Fungiina</taxon>
        <taxon>Poritidae</taxon>
        <taxon>Porites</taxon>
    </lineage>
</organism>
<feature type="compositionally biased region" description="Acidic residues" evidence="2">
    <location>
        <begin position="145"/>
        <end position="159"/>
    </location>
</feature>
<feature type="region of interest" description="Disordered" evidence="2">
    <location>
        <begin position="127"/>
        <end position="195"/>
    </location>
</feature>
<dbReference type="Proteomes" id="UP001159405">
    <property type="component" value="Unassembled WGS sequence"/>
</dbReference>
<comment type="caution">
    <text evidence="4">The sequence shown here is derived from an EMBL/GenBank/DDBJ whole genome shotgun (WGS) entry which is preliminary data.</text>
</comment>
<keyword evidence="5" id="KW-1185">Reference proteome</keyword>
<evidence type="ECO:0000313" key="4">
    <source>
        <dbReference type="EMBL" id="CAH3107155.1"/>
    </source>
</evidence>
<feature type="coiled-coil region" evidence="1">
    <location>
        <begin position="198"/>
        <end position="225"/>
    </location>
</feature>
<evidence type="ECO:0000259" key="3">
    <source>
        <dbReference type="Pfam" id="PF13837"/>
    </source>
</evidence>
<dbReference type="Pfam" id="PF13837">
    <property type="entry name" value="Myb_DNA-bind_4"/>
    <property type="match status" value="1"/>
</dbReference>
<evidence type="ECO:0000313" key="5">
    <source>
        <dbReference type="Proteomes" id="UP001159405"/>
    </source>
</evidence>
<accession>A0ABN8NHZ7</accession>
<feature type="compositionally biased region" description="Basic residues" evidence="2">
    <location>
        <begin position="169"/>
        <end position="188"/>
    </location>
</feature>
<feature type="domain" description="Myb/SANT-like DNA-binding" evidence="3">
    <location>
        <begin position="32"/>
        <end position="121"/>
    </location>
</feature>
<dbReference type="EMBL" id="CALNXK010000019">
    <property type="protein sequence ID" value="CAH3107155.1"/>
    <property type="molecule type" value="Genomic_DNA"/>
</dbReference>
<gene>
    <name evidence="4" type="ORF">PLOB_00014802</name>
</gene>
<dbReference type="Gene3D" id="1.10.10.60">
    <property type="entry name" value="Homeodomain-like"/>
    <property type="match status" value="1"/>
</dbReference>
<keyword evidence="1" id="KW-0175">Coiled coil</keyword>
<proteinExistence type="predicted"/>
<dbReference type="InterPro" id="IPR044822">
    <property type="entry name" value="Myb_DNA-bind_4"/>
</dbReference>
<protein>
    <recommendedName>
        <fullName evidence="3">Myb/SANT-like DNA-binding domain-containing protein</fullName>
    </recommendedName>
</protein>
<feature type="region of interest" description="Disordered" evidence="2">
    <location>
        <begin position="1"/>
        <end position="24"/>
    </location>
</feature>
<name>A0ABN8NHZ7_9CNID</name>
<dbReference type="InterPro" id="IPR044823">
    <property type="entry name" value="ASIL1/2-like"/>
</dbReference>
<dbReference type="PANTHER" id="PTHR31307">
    <property type="entry name" value="TRIHELIX TRANSCRIPTION FACTOR ASIL2"/>
    <property type="match status" value="1"/>
</dbReference>
<reference evidence="4 5" key="1">
    <citation type="submission" date="2022-05" db="EMBL/GenBank/DDBJ databases">
        <authorList>
            <consortium name="Genoscope - CEA"/>
            <person name="William W."/>
        </authorList>
    </citation>
    <scope>NUCLEOTIDE SEQUENCE [LARGE SCALE GENOMIC DNA]</scope>
</reference>
<evidence type="ECO:0000256" key="2">
    <source>
        <dbReference type="SAM" id="MobiDB-lite"/>
    </source>
</evidence>
<evidence type="ECO:0000256" key="1">
    <source>
        <dbReference type="SAM" id="Coils"/>
    </source>
</evidence>
<dbReference type="PANTHER" id="PTHR31307:SF4">
    <property type="entry name" value="TRIHELIX TRANSCRIPTION FACTOR ASIL2"/>
    <property type="match status" value="1"/>
</dbReference>
<sequence length="238" mass="27268">MAERREGEKTVGLQQDAQKDDDGGLSHSMLERWEDFHVKLLVSCWQKHRLEFGKGKATKKDIFNRIANEFNSISTDVKVTGEQCSRKWLKLEASHHKKITDHNNTTGADKKTWKYFHEMESCIGGNPNVRPKFTLESSSSTADVLADEDSEESGDDEDQCSAAESSSATKRKTTGSGCKRQKRKRKSKSSAAEMLTFLSSYAEQREENEREKMELMKEAKEERKSFFNQLLQIMSKRK</sequence>